<dbReference type="Proteomes" id="UP001270362">
    <property type="component" value="Unassembled WGS sequence"/>
</dbReference>
<name>A0AAE0X2R8_9PEZI</name>
<accession>A0AAE0X2R8</accession>
<evidence type="ECO:0000313" key="1">
    <source>
        <dbReference type="EMBL" id="KAK3683570.1"/>
    </source>
</evidence>
<reference evidence="1" key="1">
    <citation type="journal article" date="2023" name="Mol. Phylogenet. Evol.">
        <title>Genome-scale phylogeny and comparative genomics of the fungal order Sordariales.</title>
        <authorList>
            <person name="Hensen N."/>
            <person name="Bonometti L."/>
            <person name="Westerberg I."/>
            <person name="Brannstrom I.O."/>
            <person name="Guillou S."/>
            <person name="Cros-Aarteil S."/>
            <person name="Calhoun S."/>
            <person name="Haridas S."/>
            <person name="Kuo A."/>
            <person name="Mondo S."/>
            <person name="Pangilinan J."/>
            <person name="Riley R."/>
            <person name="LaButti K."/>
            <person name="Andreopoulos B."/>
            <person name="Lipzen A."/>
            <person name="Chen C."/>
            <person name="Yan M."/>
            <person name="Daum C."/>
            <person name="Ng V."/>
            <person name="Clum A."/>
            <person name="Steindorff A."/>
            <person name="Ohm R.A."/>
            <person name="Martin F."/>
            <person name="Silar P."/>
            <person name="Natvig D.O."/>
            <person name="Lalanne C."/>
            <person name="Gautier V."/>
            <person name="Ament-Velasquez S.L."/>
            <person name="Kruys A."/>
            <person name="Hutchinson M.I."/>
            <person name="Powell A.J."/>
            <person name="Barry K."/>
            <person name="Miller A.N."/>
            <person name="Grigoriev I.V."/>
            <person name="Debuchy R."/>
            <person name="Gladieux P."/>
            <person name="Hiltunen Thoren M."/>
            <person name="Johannesson H."/>
        </authorList>
    </citation>
    <scope>NUCLEOTIDE SEQUENCE</scope>
    <source>
        <strain evidence="1">CBS 314.62</strain>
    </source>
</reference>
<organism evidence="1 2">
    <name type="scientific">Podospora appendiculata</name>
    <dbReference type="NCBI Taxonomy" id="314037"/>
    <lineage>
        <taxon>Eukaryota</taxon>
        <taxon>Fungi</taxon>
        <taxon>Dikarya</taxon>
        <taxon>Ascomycota</taxon>
        <taxon>Pezizomycotina</taxon>
        <taxon>Sordariomycetes</taxon>
        <taxon>Sordariomycetidae</taxon>
        <taxon>Sordariales</taxon>
        <taxon>Podosporaceae</taxon>
        <taxon>Podospora</taxon>
    </lineage>
</organism>
<dbReference type="EMBL" id="JAULSO010000004">
    <property type="protein sequence ID" value="KAK3683570.1"/>
    <property type="molecule type" value="Genomic_DNA"/>
</dbReference>
<sequence length="228" mass="25171">MVVAAYPDQASCYGARHAMERAILVTLSWLSRNNSAPAGAVRLIVPTLGFQTCSDAPPHNERSWIDMAEVMPYERGACERKQKKTEKMDLEPACAHHTEKATAASGPCSGRTSNSTPRLPTIQRTSLEREGGETRFMIALSCRFCCSAAALILVWGRDNAELTASSFVAAAFTVCSFRDAKRVEVALRERAGLESWFGLGYPVRDIHPATLERLQTQEAGGKRQERWH</sequence>
<protein>
    <submittedName>
        <fullName evidence="1">Uncharacterized protein</fullName>
    </submittedName>
</protein>
<reference evidence="1" key="2">
    <citation type="submission" date="2023-06" db="EMBL/GenBank/DDBJ databases">
        <authorList>
            <consortium name="Lawrence Berkeley National Laboratory"/>
            <person name="Haridas S."/>
            <person name="Hensen N."/>
            <person name="Bonometti L."/>
            <person name="Westerberg I."/>
            <person name="Brannstrom I.O."/>
            <person name="Guillou S."/>
            <person name="Cros-Aarteil S."/>
            <person name="Calhoun S."/>
            <person name="Kuo A."/>
            <person name="Mondo S."/>
            <person name="Pangilinan J."/>
            <person name="Riley R."/>
            <person name="Labutti K."/>
            <person name="Andreopoulos B."/>
            <person name="Lipzen A."/>
            <person name="Chen C."/>
            <person name="Yanf M."/>
            <person name="Daum C."/>
            <person name="Ng V."/>
            <person name="Clum A."/>
            <person name="Steindorff A."/>
            <person name="Ohm R."/>
            <person name="Martin F."/>
            <person name="Silar P."/>
            <person name="Natvig D."/>
            <person name="Lalanne C."/>
            <person name="Gautier V."/>
            <person name="Ament-Velasquez S.L."/>
            <person name="Kruys A."/>
            <person name="Hutchinson M.I."/>
            <person name="Powell A.J."/>
            <person name="Barry K."/>
            <person name="Miller A.N."/>
            <person name="Grigoriev I.V."/>
            <person name="Debuchy R."/>
            <person name="Gladieux P."/>
            <person name="Thoren M.H."/>
            <person name="Johannesson H."/>
        </authorList>
    </citation>
    <scope>NUCLEOTIDE SEQUENCE</scope>
    <source>
        <strain evidence="1">CBS 314.62</strain>
    </source>
</reference>
<dbReference type="AlphaFoldDB" id="A0AAE0X2R8"/>
<comment type="caution">
    <text evidence="1">The sequence shown here is derived from an EMBL/GenBank/DDBJ whole genome shotgun (WGS) entry which is preliminary data.</text>
</comment>
<gene>
    <name evidence="1" type="ORF">B0T22DRAFT_251720</name>
</gene>
<proteinExistence type="predicted"/>
<evidence type="ECO:0000313" key="2">
    <source>
        <dbReference type="Proteomes" id="UP001270362"/>
    </source>
</evidence>
<keyword evidence="2" id="KW-1185">Reference proteome</keyword>